<sequence length="648" mass="74117">MLNGKFYTGLPPGMIERGATQRNRLQSSIFWPDDTKVDSAVETRVKRRNSLQIAQAERPRLRMQSSVSGGGGGDGDINTRQLFQKEFSKSSIEFLDNLCDETKARKPLLFRGHRSAGSEVTAKPTALKLPLPENVVNAGYTTAKKKQAFTSKIEFYDYVGDELNNRNNLRRAKMDMNDKKEMERNTKNSPKLQVKNNMRDLGANEKLYPAERREKVELEKVGSKNMQENTEIELKNNMRDETESRAQDRYATEVFDEEYEGVRHNSAGYKRNPRASVDRFRDERIRELDFLESRRTVSPEHGYRREHRLQELYEDEYGAPDYAPTGRYGRVTSVRRSNSVGRFTTPPKRILKQPIRERRHYEDYVDDGYRSSDINRGNAPYRRRNNEVYERQAYNEHDAEENMDYMEDRMRNMRVRTSPKKHVTYSDDTYSHDDEMPTQSRRTLASNAQSRNRAPPPLKTATNMRTGSNNLQRQPTELRRYNSEIDIADDANVETLEPEFMENDMSGSAATIKSLNIAGTYNNKNNNRPCIEGEEHKRVVNKINNNKNNNYNNTSSRLNNQTIASAARKITPNMPTAATTKQNTDTTRSATPEAAAGAGVKKHLRSSLCFNNGEIIASDDGGSTSVKAPTRNARSTATRQRISVGLPD</sequence>
<feature type="compositionally biased region" description="Polar residues" evidence="1">
    <location>
        <begin position="437"/>
        <end position="452"/>
    </location>
</feature>
<dbReference type="KEGG" id="bdr:105233905"/>
<feature type="compositionally biased region" description="Polar residues" evidence="1">
    <location>
        <begin position="460"/>
        <end position="475"/>
    </location>
</feature>
<dbReference type="OrthoDB" id="7791718at2759"/>
<organism evidence="2 3">
    <name type="scientific">Bactrocera dorsalis</name>
    <name type="common">Oriental fruit fly</name>
    <name type="synonym">Dacus dorsalis</name>
    <dbReference type="NCBI Taxonomy" id="27457"/>
    <lineage>
        <taxon>Eukaryota</taxon>
        <taxon>Metazoa</taxon>
        <taxon>Ecdysozoa</taxon>
        <taxon>Arthropoda</taxon>
        <taxon>Hexapoda</taxon>
        <taxon>Insecta</taxon>
        <taxon>Pterygota</taxon>
        <taxon>Neoptera</taxon>
        <taxon>Endopterygota</taxon>
        <taxon>Diptera</taxon>
        <taxon>Brachycera</taxon>
        <taxon>Muscomorpha</taxon>
        <taxon>Tephritoidea</taxon>
        <taxon>Tephritidae</taxon>
        <taxon>Bactrocera</taxon>
        <taxon>Bactrocera</taxon>
    </lineage>
</organism>
<feature type="compositionally biased region" description="Low complexity" evidence="1">
    <location>
        <begin position="576"/>
        <end position="587"/>
    </location>
</feature>
<feature type="compositionally biased region" description="Polar residues" evidence="1">
    <location>
        <begin position="621"/>
        <end position="641"/>
    </location>
</feature>
<reference evidence="3" key="2">
    <citation type="submission" date="2025-08" db="UniProtKB">
        <authorList>
            <consortium name="RefSeq"/>
        </authorList>
    </citation>
    <scope>IDENTIFICATION</scope>
    <source>
        <tissue evidence="3">Adult</tissue>
    </source>
</reference>
<feature type="region of interest" description="Disordered" evidence="1">
    <location>
        <begin position="618"/>
        <end position="648"/>
    </location>
</feature>
<feature type="region of interest" description="Disordered" evidence="1">
    <location>
        <begin position="574"/>
        <end position="602"/>
    </location>
</feature>
<evidence type="ECO:0000313" key="3">
    <source>
        <dbReference type="RefSeq" id="XP_011214383.2"/>
    </source>
</evidence>
<keyword evidence="2" id="KW-1185">Reference proteome</keyword>
<dbReference type="AlphaFoldDB" id="A0A6I9WB48"/>
<protein>
    <submittedName>
        <fullName evidence="3">Transcription initiation factor TFIID subunit 1</fullName>
    </submittedName>
</protein>
<dbReference type="Proteomes" id="UP001652620">
    <property type="component" value="Chromosome 2"/>
</dbReference>
<accession>A0A6I9WB48</accession>
<gene>
    <name evidence="3" type="primary">LOC105233905</name>
</gene>
<feature type="region of interest" description="Disordered" evidence="1">
    <location>
        <begin position="53"/>
        <end position="75"/>
    </location>
</feature>
<dbReference type="RefSeq" id="XP_011214383.2">
    <property type="nucleotide sequence ID" value="XM_011216081.4"/>
</dbReference>
<evidence type="ECO:0000313" key="2">
    <source>
        <dbReference type="Proteomes" id="UP001652620"/>
    </source>
</evidence>
<proteinExistence type="predicted"/>
<name>A0A6I9WB48_BACDO</name>
<reference evidence="2" key="1">
    <citation type="submission" date="2025-05" db="UniProtKB">
        <authorList>
            <consortium name="RefSeq"/>
        </authorList>
    </citation>
    <scope>NUCLEOTIDE SEQUENCE [LARGE SCALE GENOMIC DNA]</scope>
</reference>
<dbReference type="GeneID" id="105233905"/>
<feature type="region of interest" description="Disordered" evidence="1">
    <location>
        <begin position="419"/>
        <end position="475"/>
    </location>
</feature>
<evidence type="ECO:0000256" key="1">
    <source>
        <dbReference type="SAM" id="MobiDB-lite"/>
    </source>
</evidence>
<dbReference type="InParanoid" id="A0A6I9WB48"/>